<evidence type="ECO:0000313" key="3">
    <source>
        <dbReference type="Proteomes" id="UP001185135"/>
    </source>
</evidence>
<accession>A0AA95J6E1</accession>
<sequence>MTTRVKMANGDTLDIKGIVDAHGKDACRVPMRVYTISCDDIVFRTCVGANESGSSGSSTIRVTEDVDDDDTDETSASRASSSLY</sequence>
<name>A0AA95J6E1_9VIRU</name>
<reference evidence="2" key="1">
    <citation type="submission" date="2022-06" db="EMBL/GenBank/DDBJ databases">
        <authorList>
            <person name="Legendre M."/>
            <person name="Claverie J.-M."/>
            <person name="Alempic J.-M."/>
            <person name="Abergel C."/>
        </authorList>
    </citation>
    <scope>NUCLEOTIDE SEQUENCE</scope>
    <source>
        <strain evidence="2">Kuranda</strain>
    </source>
</reference>
<evidence type="ECO:0000313" key="2">
    <source>
        <dbReference type="EMBL" id="WBR14295.1"/>
    </source>
</evidence>
<feature type="region of interest" description="Disordered" evidence="1">
    <location>
        <begin position="48"/>
        <end position="84"/>
    </location>
</feature>
<proteinExistence type="predicted"/>
<organism evidence="2 3">
    <name type="scientific">Pandoravirus kuranda</name>
    <dbReference type="NCBI Taxonomy" id="3019033"/>
    <lineage>
        <taxon>Viruses</taxon>
        <taxon>Pandoravirus</taxon>
    </lineage>
</organism>
<gene>
    <name evidence="2" type="ORF">pkur_cds_120</name>
</gene>
<evidence type="ECO:0000256" key="1">
    <source>
        <dbReference type="SAM" id="MobiDB-lite"/>
    </source>
</evidence>
<feature type="compositionally biased region" description="Low complexity" evidence="1">
    <location>
        <begin position="74"/>
        <end position="84"/>
    </location>
</feature>
<dbReference type="Proteomes" id="UP001185135">
    <property type="component" value="Segment"/>
</dbReference>
<protein>
    <submittedName>
        <fullName evidence="2">Uncharacterized protein</fullName>
    </submittedName>
</protein>
<feature type="compositionally biased region" description="Polar residues" evidence="1">
    <location>
        <begin position="51"/>
        <end position="60"/>
    </location>
</feature>
<dbReference type="EMBL" id="ON887157">
    <property type="protein sequence ID" value="WBR14295.1"/>
    <property type="molecule type" value="Genomic_DNA"/>
</dbReference>